<gene>
    <name evidence="1" type="ORF">K488DRAFT_35870</name>
</gene>
<comment type="caution">
    <text evidence="1">The sequence shown here is derived from an EMBL/GenBank/DDBJ whole genome shotgun (WGS) entry which is preliminary data.</text>
</comment>
<reference evidence="1" key="1">
    <citation type="submission" date="2021-02" db="EMBL/GenBank/DDBJ databases">
        <authorList>
            <consortium name="DOE Joint Genome Institute"/>
            <person name="Ahrendt S."/>
            <person name="Looney B.P."/>
            <person name="Miyauchi S."/>
            <person name="Morin E."/>
            <person name="Drula E."/>
            <person name="Courty P.E."/>
            <person name="Chicoki N."/>
            <person name="Fauchery L."/>
            <person name="Kohler A."/>
            <person name="Kuo A."/>
            <person name="Labutti K."/>
            <person name="Pangilinan J."/>
            <person name="Lipzen A."/>
            <person name="Riley R."/>
            <person name="Andreopoulos W."/>
            <person name="He G."/>
            <person name="Johnson J."/>
            <person name="Barry K.W."/>
            <person name="Grigoriev I.V."/>
            <person name="Nagy L."/>
            <person name="Hibbett D."/>
            <person name="Henrissat B."/>
            <person name="Matheny P.B."/>
            <person name="Labbe J."/>
            <person name="Martin F."/>
        </authorList>
    </citation>
    <scope>NUCLEOTIDE SEQUENCE</scope>
    <source>
        <strain evidence="1">EC-137</strain>
    </source>
</reference>
<protein>
    <submittedName>
        <fullName evidence="1">Spherulation-specific family 4</fullName>
    </submittedName>
</protein>
<feature type="non-terminal residue" evidence="1">
    <location>
        <position position="251"/>
    </location>
</feature>
<evidence type="ECO:0000313" key="2">
    <source>
        <dbReference type="Proteomes" id="UP000814128"/>
    </source>
</evidence>
<keyword evidence="2" id="KW-1185">Reference proteome</keyword>
<dbReference type="Proteomes" id="UP000814128">
    <property type="component" value="Unassembled WGS sequence"/>
</dbReference>
<dbReference type="EMBL" id="MU273699">
    <property type="protein sequence ID" value="KAI0029099.1"/>
    <property type="molecule type" value="Genomic_DNA"/>
</dbReference>
<feature type="non-terminal residue" evidence="1">
    <location>
        <position position="1"/>
    </location>
</feature>
<accession>A0ACB8QBI3</accession>
<proteinExistence type="predicted"/>
<name>A0ACB8QBI3_9AGAM</name>
<sequence>LAAAWTLPSVLGLGILYPLYAWPTSCSLWKPIADQISAHSDVQFHIIINPNNGPETSPADPAFQACIPTLTSAGTSTVVLGYVRTGYTTEVTAAEVQGNVSLYASWGSAYRPTGIFFDEVSNDPTLANAYASYAAFARSSGFNFVGRSRPITFNPGTSTDPSYFSSADLIVTFENVYSTFAGASSLVISPSMPAAKQAVILYAAPTTAYTSTIDTLASLGVGAVYMTDDSIPNPYDSVPTDWAAEVADVAA</sequence>
<organism evidence="1 2">
    <name type="scientific">Vararia minispora EC-137</name>
    <dbReference type="NCBI Taxonomy" id="1314806"/>
    <lineage>
        <taxon>Eukaryota</taxon>
        <taxon>Fungi</taxon>
        <taxon>Dikarya</taxon>
        <taxon>Basidiomycota</taxon>
        <taxon>Agaricomycotina</taxon>
        <taxon>Agaricomycetes</taxon>
        <taxon>Russulales</taxon>
        <taxon>Lachnocladiaceae</taxon>
        <taxon>Vararia</taxon>
    </lineage>
</organism>
<evidence type="ECO:0000313" key="1">
    <source>
        <dbReference type="EMBL" id="KAI0029099.1"/>
    </source>
</evidence>
<reference evidence="1" key="2">
    <citation type="journal article" date="2022" name="New Phytol.">
        <title>Evolutionary transition to the ectomycorrhizal habit in the genomes of a hyperdiverse lineage of mushroom-forming fungi.</title>
        <authorList>
            <person name="Looney B."/>
            <person name="Miyauchi S."/>
            <person name="Morin E."/>
            <person name="Drula E."/>
            <person name="Courty P.E."/>
            <person name="Kohler A."/>
            <person name="Kuo A."/>
            <person name="LaButti K."/>
            <person name="Pangilinan J."/>
            <person name="Lipzen A."/>
            <person name="Riley R."/>
            <person name="Andreopoulos W."/>
            <person name="He G."/>
            <person name="Johnson J."/>
            <person name="Nolan M."/>
            <person name="Tritt A."/>
            <person name="Barry K.W."/>
            <person name="Grigoriev I.V."/>
            <person name="Nagy L.G."/>
            <person name="Hibbett D."/>
            <person name="Henrissat B."/>
            <person name="Matheny P.B."/>
            <person name="Labbe J."/>
            <person name="Martin F.M."/>
        </authorList>
    </citation>
    <scope>NUCLEOTIDE SEQUENCE</scope>
    <source>
        <strain evidence="1">EC-137</strain>
    </source>
</reference>